<dbReference type="InterPro" id="IPR026870">
    <property type="entry name" value="Zinc_ribbon_dom"/>
</dbReference>
<evidence type="ECO:0000256" key="1">
    <source>
        <dbReference type="SAM" id="Phobius"/>
    </source>
</evidence>
<dbReference type="InterPro" id="IPR024399">
    <property type="entry name" value="DUF2628"/>
</dbReference>
<evidence type="ECO:0000313" key="3">
    <source>
        <dbReference type="EMBL" id="CBL17355.1"/>
    </source>
</evidence>
<reference evidence="3" key="2">
    <citation type="submission" date="2010-03" db="EMBL/GenBank/DDBJ databases">
        <authorList>
            <person name="Pajon A."/>
        </authorList>
    </citation>
    <scope>NUCLEOTIDE SEQUENCE</scope>
    <source>
        <strain evidence="3">Type strain: 18P13</strain>
    </source>
</reference>
<feature type="transmembrane region" description="Helical" evidence="1">
    <location>
        <begin position="273"/>
        <end position="294"/>
    </location>
</feature>
<dbReference type="PATRIC" id="fig|213810.4.peg.1118"/>
<dbReference type="GeneID" id="83155955"/>
<dbReference type="HOGENOM" id="CLU_865694_0_0_9"/>
<dbReference type="STRING" id="213810.RUM_12210"/>
<dbReference type="Pfam" id="PF14446">
    <property type="entry name" value="Prok-RING_1"/>
    <property type="match status" value="1"/>
</dbReference>
<name>D4LCL0_RUMC1</name>
<dbReference type="InterPro" id="IPR039522">
    <property type="entry name" value="RING_finger_1_prok"/>
</dbReference>
<feature type="transmembrane region" description="Helical" evidence="1">
    <location>
        <begin position="218"/>
        <end position="245"/>
    </location>
</feature>
<keyword evidence="1" id="KW-1133">Transmembrane helix</keyword>
<dbReference type="KEGG" id="rch:RUM_12210"/>
<dbReference type="BioCyc" id="RCHA213810:RUM_RS05870-MONOMER"/>
<dbReference type="OrthoDB" id="1753424at2"/>
<dbReference type="CDD" id="cd15489">
    <property type="entry name" value="PHD_SF"/>
    <property type="match status" value="1"/>
</dbReference>
<dbReference type="Pfam" id="PF13240">
    <property type="entry name" value="Zn_Ribbon_1"/>
    <property type="match status" value="1"/>
</dbReference>
<keyword evidence="4" id="KW-1185">Reference proteome</keyword>
<proteinExistence type="predicted"/>
<keyword evidence="1" id="KW-0812">Transmembrane</keyword>
<accession>D4LCL0</accession>
<feature type="transmembrane region" description="Helical" evidence="1">
    <location>
        <begin position="176"/>
        <end position="198"/>
    </location>
</feature>
<dbReference type="Pfam" id="PF10947">
    <property type="entry name" value="DUF2628"/>
    <property type="match status" value="1"/>
</dbReference>
<evidence type="ECO:0000259" key="2">
    <source>
        <dbReference type="Pfam" id="PF13240"/>
    </source>
</evidence>
<dbReference type="Proteomes" id="UP000007054">
    <property type="component" value="Chromosome"/>
</dbReference>
<gene>
    <name evidence="3" type="ordered locus">RUM_12210</name>
</gene>
<sequence length="299" mass="33495">MDYTNKLCSKCGKPFRPEDDVVVCPECGSPYHRACWEEAGGCINTALHQSGGSWQAQQDAQNQQRKECPRCHYQNLPDAAFCSGCGMPLQPTGTPESGEPQVEMAGVRIDPDQPLLGLNPEEDLGGVTVAEMGDFVGSNQLYYLSLFTAMKRTGKKISFNAMALLFPHIFFVNRKMWLWTLLSLMVQFVLGIPSALLLMGQMEGFSLIANLFHTNTTLFQLLVSGCSLLDLAFSVFMCLYANYLYRQHAIRKITRLRARNYPLPQYREAIKRAGGTCLPLAIAFVLIWIIMQFYSTGMM</sequence>
<dbReference type="RefSeq" id="WP_015558262.1">
    <property type="nucleotide sequence ID" value="NC_021039.1"/>
</dbReference>
<keyword evidence="1" id="KW-0472">Membrane</keyword>
<dbReference type="AlphaFoldDB" id="D4LCL0"/>
<dbReference type="EMBL" id="FP929052">
    <property type="protein sequence ID" value="CBL17355.1"/>
    <property type="molecule type" value="Genomic_DNA"/>
</dbReference>
<feature type="domain" description="Zinc-ribbon" evidence="2">
    <location>
        <begin position="68"/>
        <end position="89"/>
    </location>
</feature>
<dbReference type="SUPFAM" id="SSF57903">
    <property type="entry name" value="FYVE/PHD zinc finger"/>
    <property type="match status" value="1"/>
</dbReference>
<organism evidence="3 4">
    <name type="scientific">Ruminococcus champanellensis (strain DSM 18848 / JCM 17042 / KCTC 15320 / 18P13)</name>
    <dbReference type="NCBI Taxonomy" id="213810"/>
    <lineage>
        <taxon>Bacteria</taxon>
        <taxon>Bacillati</taxon>
        <taxon>Bacillota</taxon>
        <taxon>Clostridia</taxon>
        <taxon>Eubacteriales</taxon>
        <taxon>Oscillospiraceae</taxon>
        <taxon>Ruminococcus</taxon>
    </lineage>
</organism>
<evidence type="ECO:0000313" key="4">
    <source>
        <dbReference type="Proteomes" id="UP000007054"/>
    </source>
</evidence>
<protein>
    <recommendedName>
        <fullName evidence="2">Zinc-ribbon domain-containing protein</fullName>
    </recommendedName>
</protein>
<reference evidence="3" key="1">
    <citation type="submission" date="2010-03" db="EMBL/GenBank/DDBJ databases">
        <title>The genome sequence of Ruminococcus sp. 18P13.</title>
        <authorList>
            <consortium name="metaHIT consortium -- http://www.metahit.eu/"/>
            <person name="Pajon A."/>
            <person name="Turner K."/>
            <person name="Parkhill J."/>
            <person name="Bernalier A."/>
        </authorList>
    </citation>
    <scope>NUCLEOTIDE SEQUENCE [LARGE SCALE GENOMIC DNA]</scope>
    <source>
        <strain evidence="3">Type strain: 18P13</strain>
    </source>
</reference>
<dbReference type="InterPro" id="IPR011011">
    <property type="entry name" value="Znf_FYVE_PHD"/>
</dbReference>